<dbReference type="PANTHER" id="PTHR33420">
    <property type="entry name" value="FIMBRIAL SUBUNIT ELFA-RELATED"/>
    <property type="match status" value="1"/>
</dbReference>
<dbReference type="Pfam" id="PF00419">
    <property type="entry name" value="Fimbrial"/>
    <property type="match status" value="1"/>
</dbReference>
<protein>
    <submittedName>
        <fullName evidence="3">Fimbrial protein</fullName>
    </submittedName>
</protein>
<keyword evidence="4" id="KW-1185">Reference proteome</keyword>
<dbReference type="RefSeq" id="WP_053908849.1">
    <property type="nucleotide sequence ID" value="NZ_CAWMUS010000026.1"/>
</dbReference>
<feature type="chain" id="PRO_5005851090" evidence="1">
    <location>
        <begin position="23"/>
        <end position="178"/>
    </location>
</feature>
<evidence type="ECO:0000313" key="4">
    <source>
        <dbReference type="Proteomes" id="UP000053226"/>
    </source>
</evidence>
<dbReference type="Proteomes" id="UP000053226">
    <property type="component" value="Unassembled WGS sequence"/>
</dbReference>
<dbReference type="InterPro" id="IPR008966">
    <property type="entry name" value="Adhesion_dom_sf"/>
</dbReference>
<evidence type="ECO:0000259" key="2">
    <source>
        <dbReference type="Pfam" id="PF00419"/>
    </source>
</evidence>
<feature type="domain" description="Fimbrial-type adhesion" evidence="2">
    <location>
        <begin position="30"/>
        <end position="178"/>
    </location>
</feature>
<organism evidence="3 4">
    <name type="scientific">Moellerella wisconsensis ATCC 35017</name>
    <dbReference type="NCBI Taxonomy" id="1354267"/>
    <lineage>
        <taxon>Bacteria</taxon>
        <taxon>Pseudomonadati</taxon>
        <taxon>Pseudomonadota</taxon>
        <taxon>Gammaproteobacteria</taxon>
        <taxon>Enterobacterales</taxon>
        <taxon>Morganellaceae</taxon>
        <taxon>Moellerella</taxon>
    </lineage>
</organism>
<dbReference type="GeneID" id="79716599"/>
<dbReference type="Gene3D" id="2.60.40.1090">
    <property type="entry name" value="Fimbrial-type adhesion domain"/>
    <property type="match status" value="1"/>
</dbReference>
<evidence type="ECO:0000313" key="3">
    <source>
        <dbReference type="EMBL" id="KPD01921.1"/>
    </source>
</evidence>
<evidence type="ECO:0000256" key="1">
    <source>
        <dbReference type="SAM" id="SignalP"/>
    </source>
</evidence>
<dbReference type="PANTHER" id="PTHR33420:SF11">
    <property type="entry name" value="FIMBRIAL-LIKE PROTEIN"/>
    <property type="match status" value="1"/>
</dbReference>
<accession>A0A0N0I9L0</accession>
<feature type="signal peptide" evidence="1">
    <location>
        <begin position="1"/>
        <end position="22"/>
    </location>
</feature>
<proteinExistence type="predicted"/>
<sequence>MNKSKVILTAVIASIISVSAMANQLTGTVNFTGTLIAAPCNITAGTKDIQIDFGDISMGHESMDQIKSAKISLENCNFADYSKLPKQVSRAVVEFKGTSDQDKPELLAVRGAASGIGIRLLDSLKNDLDIRTGVIAAAVNSATTNNIDINFNTKIELTGKELTYGNFTSTATYEIAYK</sequence>
<dbReference type="OrthoDB" id="6466138at2"/>
<dbReference type="AlphaFoldDB" id="A0A0N0I9L0"/>
<comment type="caution">
    <text evidence="3">The sequence shown here is derived from an EMBL/GenBank/DDBJ whole genome shotgun (WGS) entry which is preliminary data.</text>
</comment>
<dbReference type="EMBL" id="LGAA01000026">
    <property type="protein sequence ID" value="KPD01921.1"/>
    <property type="molecule type" value="Genomic_DNA"/>
</dbReference>
<dbReference type="GO" id="GO:0043709">
    <property type="term" value="P:cell adhesion involved in single-species biofilm formation"/>
    <property type="evidence" value="ECO:0007669"/>
    <property type="project" value="TreeGrafter"/>
</dbReference>
<dbReference type="SUPFAM" id="SSF49401">
    <property type="entry name" value="Bacterial adhesins"/>
    <property type="match status" value="1"/>
</dbReference>
<dbReference type="InterPro" id="IPR000259">
    <property type="entry name" value="Adhesion_dom_fimbrial"/>
</dbReference>
<keyword evidence="1" id="KW-0732">Signal</keyword>
<gene>
    <name evidence="3" type="ORF">M992_2464</name>
</gene>
<dbReference type="GO" id="GO:0009289">
    <property type="term" value="C:pilus"/>
    <property type="evidence" value="ECO:0007669"/>
    <property type="project" value="InterPro"/>
</dbReference>
<dbReference type="InterPro" id="IPR050263">
    <property type="entry name" value="Bact_Fimbrial_Adh_Pro"/>
</dbReference>
<reference evidence="3 4" key="1">
    <citation type="submission" date="2015-07" db="EMBL/GenBank/DDBJ databases">
        <title>ATOL: Assembling a taxonomically balanced genome-scale reconstruction of the evolutionary history of the Enterobacteriaceae.</title>
        <authorList>
            <person name="Plunkett G.III."/>
            <person name="Neeno-Eckwall E.C."/>
            <person name="Glasner J.D."/>
            <person name="Perna N.T."/>
        </authorList>
    </citation>
    <scope>NUCLEOTIDE SEQUENCE [LARGE SCALE GENOMIC DNA]</scope>
    <source>
        <strain evidence="3 4">ATCC 35017</strain>
    </source>
</reference>
<name>A0A0N0I9L0_9GAMM</name>
<dbReference type="InterPro" id="IPR036937">
    <property type="entry name" value="Adhesion_dom_fimbrial_sf"/>
</dbReference>